<dbReference type="SMART" id="SM00320">
    <property type="entry name" value="WD40"/>
    <property type="match status" value="5"/>
</dbReference>
<evidence type="ECO:0008006" key="7">
    <source>
        <dbReference type="Google" id="ProtNLM"/>
    </source>
</evidence>
<dbReference type="Pfam" id="PF00400">
    <property type="entry name" value="WD40"/>
    <property type="match status" value="3"/>
</dbReference>
<dbReference type="InterPro" id="IPR040132">
    <property type="entry name" value="Tex1/THOC3"/>
</dbReference>
<dbReference type="PANTHER" id="PTHR22839">
    <property type="entry name" value="THO COMPLEX SUBUNIT 3 THO3"/>
    <property type="match status" value="1"/>
</dbReference>
<dbReference type="EMBL" id="CAJGYM010000001">
    <property type="protein sequence ID" value="CAD6184712.1"/>
    <property type="molecule type" value="Genomic_DNA"/>
</dbReference>
<evidence type="ECO:0000256" key="3">
    <source>
        <dbReference type="ARBA" id="ARBA00046343"/>
    </source>
</evidence>
<evidence type="ECO:0000256" key="4">
    <source>
        <dbReference type="PROSITE-ProRule" id="PRU00221"/>
    </source>
</evidence>
<accession>A0A8S1GPN3</accession>
<protein>
    <recommendedName>
        <fullName evidence="7">Anaphase-promoting complex subunit 4 WD40 domain-containing protein</fullName>
    </recommendedName>
</protein>
<dbReference type="SUPFAM" id="SSF50978">
    <property type="entry name" value="WD40 repeat-like"/>
    <property type="match status" value="1"/>
</dbReference>
<dbReference type="PANTHER" id="PTHR22839:SF0">
    <property type="entry name" value="THO COMPLEX SUBUNIT 3"/>
    <property type="match status" value="1"/>
</dbReference>
<reference evidence="5" key="1">
    <citation type="submission" date="2020-10" db="EMBL/GenBank/DDBJ databases">
        <authorList>
            <person name="Kikuchi T."/>
        </authorList>
    </citation>
    <scope>NUCLEOTIDE SEQUENCE</scope>
    <source>
        <strain evidence="5">NKZ352</strain>
    </source>
</reference>
<dbReference type="Proteomes" id="UP000835052">
    <property type="component" value="Unassembled WGS sequence"/>
</dbReference>
<dbReference type="InterPro" id="IPR015943">
    <property type="entry name" value="WD40/YVTN_repeat-like_dom_sf"/>
</dbReference>
<organism evidence="5 6">
    <name type="scientific">Caenorhabditis auriculariae</name>
    <dbReference type="NCBI Taxonomy" id="2777116"/>
    <lineage>
        <taxon>Eukaryota</taxon>
        <taxon>Metazoa</taxon>
        <taxon>Ecdysozoa</taxon>
        <taxon>Nematoda</taxon>
        <taxon>Chromadorea</taxon>
        <taxon>Rhabditida</taxon>
        <taxon>Rhabditina</taxon>
        <taxon>Rhabditomorpha</taxon>
        <taxon>Rhabditoidea</taxon>
        <taxon>Rhabditidae</taxon>
        <taxon>Peloderinae</taxon>
        <taxon>Caenorhabditis</taxon>
    </lineage>
</organism>
<evidence type="ECO:0000256" key="1">
    <source>
        <dbReference type="ARBA" id="ARBA00022574"/>
    </source>
</evidence>
<keyword evidence="1 4" id="KW-0853">WD repeat</keyword>
<evidence type="ECO:0000313" key="5">
    <source>
        <dbReference type="EMBL" id="CAD6184712.1"/>
    </source>
</evidence>
<comment type="similarity">
    <text evidence="3">Belongs to the THOC3 family.</text>
</comment>
<keyword evidence="6" id="KW-1185">Reference proteome</keyword>
<name>A0A8S1GPN3_9PELO</name>
<feature type="repeat" description="WD" evidence="4">
    <location>
        <begin position="75"/>
        <end position="117"/>
    </location>
</feature>
<dbReference type="PROSITE" id="PS50082">
    <property type="entry name" value="WD_REPEATS_2"/>
    <property type="match status" value="1"/>
</dbReference>
<sequence length="330" mass="36790">MSASRERRPNRLHSVEEALSYLKKNCRIKSTDMKVQRCHTIAWNSDGTKLVCGAQDRRVSIATVEHSRLRWSSVGSSHSDSVEQVACSKSNVNLFASASLDKSVCLWDVRHSKPQARINTKAANMFVAWSPDDKYVIYGDKDDRLFSVDRRTYTVCKSYDLRVHCNEFVFLPNSPFLLVTTALGRVEVLKCVNGEFEQTTQIQAHSPQVDCQTVAVSRDGKRMAVGATDAACSIWDVEELICERVVGRLDYPIRSVSFSCDGQLLAAGSEDHSIDISYVNDGSRVHDLKIDGETFSVAWHPTQLLLAYAASNVHDKRDSASVKVFGYSGN</sequence>
<dbReference type="OrthoDB" id="340259at2759"/>
<dbReference type="Gene3D" id="2.130.10.10">
    <property type="entry name" value="YVTN repeat-like/Quinoprotein amine dehydrogenase"/>
    <property type="match status" value="2"/>
</dbReference>
<dbReference type="InterPro" id="IPR036322">
    <property type="entry name" value="WD40_repeat_dom_sf"/>
</dbReference>
<dbReference type="GO" id="GO:0000445">
    <property type="term" value="C:THO complex part of transcription export complex"/>
    <property type="evidence" value="ECO:0007669"/>
    <property type="project" value="TreeGrafter"/>
</dbReference>
<comment type="caution">
    <text evidence="5">The sequence shown here is derived from an EMBL/GenBank/DDBJ whole genome shotgun (WGS) entry which is preliminary data.</text>
</comment>
<dbReference type="GO" id="GO:0006406">
    <property type="term" value="P:mRNA export from nucleus"/>
    <property type="evidence" value="ECO:0007669"/>
    <property type="project" value="InterPro"/>
</dbReference>
<evidence type="ECO:0000256" key="2">
    <source>
        <dbReference type="ARBA" id="ARBA00022737"/>
    </source>
</evidence>
<dbReference type="FunFam" id="2.130.10.10:FF:000746">
    <property type="entry name" value="THO Complex (Transcription factor/nuclear export) subunit"/>
    <property type="match status" value="1"/>
</dbReference>
<dbReference type="AlphaFoldDB" id="A0A8S1GPN3"/>
<keyword evidence="2" id="KW-0677">Repeat</keyword>
<evidence type="ECO:0000313" key="6">
    <source>
        <dbReference type="Proteomes" id="UP000835052"/>
    </source>
</evidence>
<proteinExistence type="inferred from homology"/>
<gene>
    <name evidence="5" type="ORF">CAUJ_LOCUS631</name>
</gene>
<dbReference type="InterPro" id="IPR001680">
    <property type="entry name" value="WD40_rpt"/>
</dbReference>